<dbReference type="AlphaFoldDB" id="A0A251TTM6"/>
<accession>A0A251TTM6</accession>
<organism evidence="1 2">
    <name type="scientific">Helianthus annuus</name>
    <name type="common">Common sunflower</name>
    <dbReference type="NCBI Taxonomy" id="4232"/>
    <lineage>
        <taxon>Eukaryota</taxon>
        <taxon>Viridiplantae</taxon>
        <taxon>Streptophyta</taxon>
        <taxon>Embryophyta</taxon>
        <taxon>Tracheophyta</taxon>
        <taxon>Spermatophyta</taxon>
        <taxon>Magnoliopsida</taxon>
        <taxon>eudicotyledons</taxon>
        <taxon>Gunneridae</taxon>
        <taxon>Pentapetalae</taxon>
        <taxon>asterids</taxon>
        <taxon>campanulids</taxon>
        <taxon>Asterales</taxon>
        <taxon>Asteraceae</taxon>
        <taxon>Asteroideae</taxon>
        <taxon>Heliantheae alliance</taxon>
        <taxon>Heliantheae</taxon>
        <taxon>Helianthus</taxon>
    </lineage>
</organism>
<protein>
    <submittedName>
        <fullName evidence="1">Uncharacterized protein</fullName>
    </submittedName>
</protein>
<name>A0A251TTM6_HELAN</name>
<dbReference type="EMBL" id="CM007898">
    <property type="protein sequence ID" value="OTG14254.1"/>
    <property type="molecule type" value="Genomic_DNA"/>
</dbReference>
<reference evidence="2" key="1">
    <citation type="journal article" date="2017" name="Nature">
        <title>The sunflower genome provides insights into oil metabolism, flowering and Asterid evolution.</title>
        <authorList>
            <person name="Badouin H."/>
            <person name="Gouzy J."/>
            <person name="Grassa C.J."/>
            <person name="Murat F."/>
            <person name="Staton S.E."/>
            <person name="Cottret L."/>
            <person name="Lelandais-Briere C."/>
            <person name="Owens G.L."/>
            <person name="Carrere S."/>
            <person name="Mayjonade B."/>
            <person name="Legrand L."/>
            <person name="Gill N."/>
            <person name="Kane N.C."/>
            <person name="Bowers J.E."/>
            <person name="Hubner S."/>
            <person name="Bellec A."/>
            <person name="Berard A."/>
            <person name="Berges H."/>
            <person name="Blanchet N."/>
            <person name="Boniface M.C."/>
            <person name="Brunel D."/>
            <person name="Catrice O."/>
            <person name="Chaidir N."/>
            <person name="Claudel C."/>
            <person name="Donnadieu C."/>
            <person name="Faraut T."/>
            <person name="Fievet G."/>
            <person name="Helmstetter N."/>
            <person name="King M."/>
            <person name="Knapp S.J."/>
            <person name="Lai Z."/>
            <person name="Le Paslier M.C."/>
            <person name="Lippi Y."/>
            <person name="Lorenzon L."/>
            <person name="Mandel J.R."/>
            <person name="Marage G."/>
            <person name="Marchand G."/>
            <person name="Marquand E."/>
            <person name="Bret-Mestries E."/>
            <person name="Morien E."/>
            <person name="Nambeesan S."/>
            <person name="Nguyen T."/>
            <person name="Pegot-Espagnet P."/>
            <person name="Pouilly N."/>
            <person name="Raftis F."/>
            <person name="Sallet E."/>
            <person name="Schiex T."/>
            <person name="Thomas J."/>
            <person name="Vandecasteele C."/>
            <person name="Vares D."/>
            <person name="Vear F."/>
            <person name="Vautrin S."/>
            <person name="Crespi M."/>
            <person name="Mangin B."/>
            <person name="Burke J.M."/>
            <person name="Salse J."/>
            <person name="Munos S."/>
            <person name="Vincourt P."/>
            <person name="Rieseberg L.H."/>
            <person name="Langlade N.B."/>
        </authorList>
    </citation>
    <scope>NUCLEOTIDE SEQUENCE [LARGE SCALE GENOMIC DNA]</scope>
    <source>
        <strain evidence="2">cv. SF193</strain>
    </source>
</reference>
<sequence>MSALFFLTHPSSNPVSSGYITKHTPPHSHITSNQQQHQQFHQSTSHWLPLRRLLPSANTATSFLSPARLLGCSASADCCQTLCFSYSNQRLRF</sequence>
<evidence type="ECO:0000313" key="1">
    <source>
        <dbReference type="EMBL" id="OTG14254.1"/>
    </source>
</evidence>
<dbReference type="Proteomes" id="UP000215914">
    <property type="component" value="Chromosome 9"/>
</dbReference>
<gene>
    <name evidence="1" type="ORF">HannXRQ_Chr09g0247321</name>
</gene>
<proteinExistence type="predicted"/>
<dbReference type="InParanoid" id="A0A251TTM6"/>
<keyword evidence="2" id="KW-1185">Reference proteome</keyword>
<evidence type="ECO:0000313" key="2">
    <source>
        <dbReference type="Proteomes" id="UP000215914"/>
    </source>
</evidence>